<organism evidence="1 2">
    <name type="scientific">Crossiella cryophila</name>
    <dbReference type="NCBI Taxonomy" id="43355"/>
    <lineage>
        <taxon>Bacteria</taxon>
        <taxon>Bacillati</taxon>
        <taxon>Actinomycetota</taxon>
        <taxon>Actinomycetes</taxon>
        <taxon>Pseudonocardiales</taxon>
        <taxon>Pseudonocardiaceae</taxon>
        <taxon>Crossiella</taxon>
    </lineage>
</organism>
<evidence type="ECO:0000313" key="2">
    <source>
        <dbReference type="Proteomes" id="UP000533598"/>
    </source>
</evidence>
<proteinExistence type="predicted"/>
<protein>
    <recommendedName>
        <fullName evidence="3">Nucleotidyltransferase family protein</fullName>
    </recommendedName>
</protein>
<reference evidence="1 2" key="1">
    <citation type="submission" date="2020-08" db="EMBL/GenBank/DDBJ databases">
        <title>Sequencing the genomes of 1000 actinobacteria strains.</title>
        <authorList>
            <person name="Klenk H.-P."/>
        </authorList>
    </citation>
    <scope>NUCLEOTIDE SEQUENCE [LARGE SCALE GENOMIC DNA]</scope>
    <source>
        <strain evidence="1 2">DSM 44230</strain>
    </source>
</reference>
<comment type="caution">
    <text evidence="1">The sequence shown here is derived from an EMBL/GenBank/DDBJ whole genome shotgun (WGS) entry which is preliminary data.</text>
</comment>
<dbReference type="InterPro" id="IPR039498">
    <property type="entry name" value="NTP_transf_5"/>
</dbReference>
<keyword evidence="2" id="KW-1185">Reference proteome</keyword>
<dbReference type="AlphaFoldDB" id="A0A7W7CD12"/>
<evidence type="ECO:0008006" key="3">
    <source>
        <dbReference type="Google" id="ProtNLM"/>
    </source>
</evidence>
<dbReference type="Pfam" id="PF14907">
    <property type="entry name" value="NTP_transf_5"/>
    <property type="match status" value="1"/>
</dbReference>
<name>A0A7W7CD12_9PSEU</name>
<sequence length="320" mass="34804">MTTLHKSRVRSRLQTPPLTAADIARLTELARFPAEGRPLRHPVPHRGDPLAGLLDRHRLDGIAAAAGQAPASPAPGPALAEADTVLATLAAARVRALRLKGSWIAGELYPRPAMRPMSDVDLLVSEQDNGRAVVALRQAGYRVVPGQEFNGTSKRLHGAQLHHPDRGVPVELHHRIARQLPLSRLARLLGLSPSACALPPVAHLLHRLLDIAKDGWARTGLLPYTDVLLLLRQAQVRVPELLDLAVAARVPGASASALLAFDALLGPELTAAELARCRRLEPAAVRLARLAALRQDGGWRVRYTPRWQRRIIRLALGRTY</sequence>
<gene>
    <name evidence="1" type="ORF">HNR67_004900</name>
</gene>
<evidence type="ECO:0000313" key="1">
    <source>
        <dbReference type="EMBL" id="MBB4678782.1"/>
    </source>
</evidence>
<dbReference type="EMBL" id="JACHMH010000001">
    <property type="protein sequence ID" value="MBB4678782.1"/>
    <property type="molecule type" value="Genomic_DNA"/>
</dbReference>
<dbReference type="Proteomes" id="UP000533598">
    <property type="component" value="Unassembled WGS sequence"/>
</dbReference>
<accession>A0A7W7CD12</accession>
<dbReference type="RefSeq" id="WP_185004612.1">
    <property type="nucleotide sequence ID" value="NZ_BAAAUI010000087.1"/>
</dbReference>